<dbReference type="Pfam" id="PF11915">
    <property type="entry name" value="DUF3433"/>
    <property type="match status" value="2"/>
</dbReference>
<keyword evidence="2" id="KW-1133">Transmembrane helix</keyword>
<feature type="transmembrane region" description="Helical" evidence="2">
    <location>
        <begin position="757"/>
        <end position="776"/>
    </location>
</feature>
<feature type="transmembrane region" description="Helical" evidence="2">
    <location>
        <begin position="694"/>
        <end position="721"/>
    </location>
</feature>
<feature type="compositionally biased region" description="Low complexity" evidence="1">
    <location>
        <begin position="131"/>
        <end position="144"/>
    </location>
</feature>
<dbReference type="PANTHER" id="PTHR37544:SF3">
    <property type="entry name" value="SPRAY"/>
    <property type="match status" value="1"/>
</dbReference>
<reference evidence="4" key="1">
    <citation type="submission" date="2015-05" db="EMBL/GenBank/DDBJ databases">
        <authorList>
            <person name="Fogelqvist Johan"/>
        </authorList>
    </citation>
    <scope>NUCLEOTIDE SEQUENCE [LARGE SCALE GENOMIC DNA]</scope>
</reference>
<protein>
    <submittedName>
        <fullName evidence="3">Uncharacterized protein</fullName>
    </submittedName>
</protein>
<feature type="region of interest" description="Disordered" evidence="1">
    <location>
        <begin position="127"/>
        <end position="167"/>
    </location>
</feature>
<keyword evidence="2" id="KW-0472">Membrane</keyword>
<dbReference type="InterPro" id="IPR021840">
    <property type="entry name" value="DUF3433"/>
</dbReference>
<feature type="transmembrane region" description="Helical" evidence="2">
    <location>
        <begin position="797"/>
        <end position="816"/>
    </location>
</feature>
<gene>
    <name evidence="3" type="ORF">BN1723_004094</name>
</gene>
<feature type="region of interest" description="Disordered" evidence="1">
    <location>
        <begin position="32"/>
        <end position="54"/>
    </location>
</feature>
<dbReference type="PANTHER" id="PTHR37544">
    <property type="entry name" value="SPRAY-RELATED"/>
    <property type="match status" value="1"/>
</dbReference>
<proteinExistence type="predicted"/>
<dbReference type="Proteomes" id="UP000045706">
    <property type="component" value="Unassembled WGS sequence"/>
</dbReference>
<feature type="transmembrane region" description="Helical" evidence="2">
    <location>
        <begin position="524"/>
        <end position="547"/>
    </location>
</feature>
<dbReference type="AlphaFoldDB" id="A0A0G4MME6"/>
<accession>A0A0G4MME6</accession>
<feature type="transmembrane region" description="Helical" evidence="2">
    <location>
        <begin position="61"/>
        <end position="84"/>
    </location>
</feature>
<feature type="transmembrane region" description="Helical" evidence="2">
    <location>
        <begin position="652"/>
        <end position="674"/>
    </location>
</feature>
<organism evidence="3 4">
    <name type="scientific">Verticillium longisporum</name>
    <name type="common">Verticillium dahliae var. longisporum</name>
    <dbReference type="NCBI Taxonomy" id="100787"/>
    <lineage>
        <taxon>Eukaryota</taxon>
        <taxon>Fungi</taxon>
        <taxon>Dikarya</taxon>
        <taxon>Ascomycota</taxon>
        <taxon>Pezizomycotina</taxon>
        <taxon>Sordariomycetes</taxon>
        <taxon>Hypocreomycetidae</taxon>
        <taxon>Glomerellales</taxon>
        <taxon>Plectosphaerellaceae</taxon>
        <taxon>Verticillium</taxon>
    </lineage>
</organism>
<dbReference type="EMBL" id="CVQI01027779">
    <property type="protein sequence ID" value="CRK35307.1"/>
    <property type="molecule type" value="Genomic_DNA"/>
</dbReference>
<sequence>MHQPPQYEPNRLEVLAEELSAREQYKHYSMQGVTEVKPQQGFPSEETEDKRRRTKADYRPISMRWPFVSCLLLLILAAMGLVAWTQRSLKGTDSTATIEQRQVLNERGFVNSNVADEILHIRQDAVPSPVPTEAAPIPEATPEAVPEPAPEPTETVASGNDDDNGDAAARLRTTTEETSSEFTTTVTIPGSSILETETVQVTIDSAITTDITTTVIDTETVVTSIVTSQVVPTTDFSTLSDGSVSTIVNENTIEATIQATATHTVSRTTVVLATIPAGQTATEIVRTRTGRPQIYVSTGTTTLTNIYTVRADGRTLSKGEGGTPVTKLVTSEVAGKVVTETDLGVPTTIVTTDANGQPITIVSTPSPTTRVTTLPPTRTVLTSVSTPTSSTDRIVIETTTLSFSAVSYFLGKFLPPILAILLGIPIRALDCAAKLYHPFEALSQPRGVSGPASLNLHFEGWGGFFLPFKLMGKSYPATGLTTLLVCISAFLTPVATEAIGMKIHGQCSANAIDGCGLKLGINTVASGVLIAMLAVLALLVLVLLGVLARWRSGVFADPWCVAGMAALARNPDVRSSNEDVKSVVAEKHYAMGWYRDADGRDEYGLVLVDEAGRSLQGQPGAGAWDGQPIEAETLHPAARRQKPPNHFIALTWWWRLLFVVVLCGIAALVLYYHITKKLPRDLQRFVDSQRFGGRFVFSGLGVVVIFASECLFCSVAVIAPYRLMAKRAQPARRSILVTLPTNSFSGIATGIRTGDPVLFVVALMAVLSEFLPILLANVPYNLTQTKLTHDICARTSAGLVVLMAAVVVGSLFIRWPDMPVDPRSVGGAMWYVSESRWVSGLGGVAAMDKKERRKRIKELGGRWFYGSVFGMRGEQLGVEVEDGYRSGYGAGQTAEYRGPY</sequence>
<evidence type="ECO:0000256" key="1">
    <source>
        <dbReference type="SAM" id="MobiDB-lite"/>
    </source>
</evidence>
<evidence type="ECO:0000313" key="3">
    <source>
        <dbReference type="EMBL" id="CRK35307.1"/>
    </source>
</evidence>
<name>A0A0G4MME6_VERLO</name>
<evidence type="ECO:0000256" key="2">
    <source>
        <dbReference type="SAM" id="Phobius"/>
    </source>
</evidence>
<feature type="transmembrane region" description="Helical" evidence="2">
    <location>
        <begin position="828"/>
        <end position="847"/>
    </location>
</feature>
<keyword evidence="2" id="KW-0812">Transmembrane</keyword>
<evidence type="ECO:0000313" key="4">
    <source>
        <dbReference type="Proteomes" id="UP000045706"/>
    </source>
</evidence>